<evidence type="ECO:0000256" key="2">
    <source>
        <dbReference type="ARBA" id="ARBA00004742"/>
    </source>
</evidence>
<organism evidence="13 14">
    <name type="scientific">Anaerotignum lactatifermentans DSM 14214</name>
    <dbReference type="NCBI Taxonomy" id="1121323"/>
    <lineage>
        <taxon>Bacteria</taxon>
        <taxon>Bacillati</taxon>
        <taxon>Bacillota</taxon>
        <taxon>Clostridia</taxon>
        <taxon>Lachnospirales</taxon>
        <taxon>Anaerotignaceae</taxon>
        <taxon>Anaerotignum</taxon>
    </lineage>
</organism>
<comment type="cofactor">
    <cofactor evidence="1 11">
        <name>[4Fe-4S] cluster</name>
        <dbReference type="ChEBI" id="CHEBI:49883"/>
    </cofactor>
</comment>
<comment type="catalytic activity">
    <reaction evidence="10 11">
        <text>L-serine = pyruvate + NH4(+)</text>
        <dbReference type="Rhea" id="RHEA:19169"/>
        <dbReference type="ChEBI" id="CHEBI:15361"/>
        <dbReference type="ChEBI" id="CHEBI:28938"/>
        <dbReference type="ChEBI" id="CHEBI:33384"/>
        <dbReference type="EC" id="4.3.1.17"/>
    </reaction>
</comment>
<dbReference type="InterPro" id="IPR051318">
    <property type="entry name" value="Fe-S_L-Ser"/>
</dbReference>
<keyword evidence="8 11" id="KW-0411">Iron-sulfur</keyword>
<evidence type="ECO:0000256" key="8">
    <source>
        <dbReference type="ARBA" id="ARBA00023014"/>
    </source>
</evidence>
<comment type="similarity">
    <text evidence="3 11">Belongs to the iron-sulfur dependent L-serine dehydratase family.</text>
</comment>
<evidence type="ECO:0000259" key="12">
    <source>
        <dbReference type="Pfam" id="PF03313"/>
    </source>
</evidence>
<dbReference type="GO" id="GO:0051539">
    <property type="term" value="F:4 iron, 4 sulfur cluster binding"/>
    <property type="evidence" value="ECO:0007669"/>
    <property type="project" value="UniProtKB-UniRule"/>
</dbReference>
<dbReference type="GO" id="GO:0046872">
    <property type="term" value="F:metal ion binding"/>
    <property type="evidence" value="ECO:0007669"/>
    <property type="project" value="UniProtKB-KW"/>
</dbReference>
<dbReference type="GO" id="GO:0003941">
    <property type="term" value="F:L-serine ammonia-lyase activity"/>
    <property type="evidence" value="ECO:0007669"/>
    <property type="project" value="UniProtKB-UniRule"/>
</dbReference>
<keyword evidence="6 11" id="KW-0479">Metal-binding</keyword>
<dbReference type="PANTHER" id="PTHR30182:SF1">
    <property type="entry name" value="L-SERINE DEHYDRATASE 1"/>
    <property type="match status" value="1"/>
</dbReference>
<evidence type="ECO:0000256" key="6">
    <source>
        <dbReference type="ARBA" id="ARBA00022723"/>
    </source>
</evidence>
<dbReference type="InterPro" id="IPR005130">
    <property type="entry name" value="Ser_deHydtase-like_asu"/>
</dbReference>
<dbReference type="NCBIfam" id="TIGR00718">
    <property type="entry name" value="sda_alpha"/>
    <property type="match status" value="1"/>
</dbReference>
<dbReference type="EC" id="4.3.1.17" evidence="11"/>
<evidence type="ECO:0000313" key="13">
    <source>
        <dbReference type="EMBL" id="SHJ74071.1"/>
    </source>
</evidence>
<keyword evidence="5 11" id="KW-0004">4Fe-4S</keyword>
<evidence type="ECO:0000256" key="9">
    <source>
        <dbReference type="ARBA" id="ARBA00023239"/>
    </source>
</evidence>
<proteinExistence type="inferred from homology"/>
<evidence type="ECO:0000256" key="4">
    <source>
        <dbReference type="ARBA" id="ARBA00022432"/>
    </source>
</evidence>
<gene>
    <name evidence="13" type="ORF">SAMN02745138_00413</name>
</gene>
<sequence length="294" mass="30095">MFKYDSLADLVAAATQANEPLSKIILREQAEATEGTEEALYAQMERSLEVMRESVEEGLDPDKRSASGLTGGDAYKMMRAVQENRNICGKIFGDAMTKALAVSQTNACMGRIVAAPTAGSCGILPSALLTISESRNIPNEDVVMALFTASAVGMVIANNASIAGAAGGCQAECGAASAMAAAAIVEICGGTPKMCEHACAIALKNILGLVCDPVAGLVEIPCIKRNAAGVANAFVAAELALAGIESAIPADEVIIAMKKIGDAMSSTLKETAEGGLAVTPTGKKLCEKVFGCCQ</sequence>
<comment type="pathway">
    <text evidence="2">Carbohydrate biosynthesis; gluconeogenesis.</text>
</comment>
<keyword evidence="7 11" id="KW-0408">Iron</keyword>
<keyword evidence="4 11" id="KW-0312">Gluconeogenesis</keyword>
<keyword evidence="9 11" id="KW-0456">Lyase</keyword>
<dbReference type="EMBL" id="FRAH01000005">
    <property type="protein sequence ID" value="SHJ74071.1"/>
    <property type="molecule type" value="Genomic_DNA"/>
</dbReference>
<dbReference type="GO" id="GO:0006094">
    <property type="term" value="P:gluconeogenesis"/>
    <property type="evidence" value="ECO:0007669"/>
    <property type="project" value="UniProtKB-KW"/>
</dbReference>
<dbReference type="OrthoDB" id="9805537at2"/>
<protein>
    <recommendedName>
        <fullName evidence="11">L-serine dehydratase</fullName>
        <ecNumber evidence="11">4.3.1.17</ecNumber>
    </recommendedName>
</protein>
<dbReference type="Proteomes" id="UP000183975">
    <property type="component" value="Unassembled WGS sequence"/>
</dbReference>
<evidence type="ECO:0000256" key="1">
    <source>
        <dbReference type="ARBA" id="ARBA00001966"/>
    </source>
</evidence>
<dbReference type="PANTHER" id="PTHR30182">
    <property type="entry name" value="L-SERINE DEHYDRATASE"/>
    <property type="match status" value="1"/>
</dbReference>
<evidence type="ECO:0000256" key="11">
    <source>
        <dbReference type="RuleBase" id="RU366059"/>
    </source>
</evidence>
<dbReference type="InterPro" id="IPR004642">
    <property type="entry name" value="Ser_deHydtase_asu"/>
</dbReference>
<name>A0A1M6LS74_9FIRM</name>
<feature type="domain" description="Serine dehydratase-like alpha subunit" evidence="12">
    <location>
        <begin position="21"/>
        <end position="277"/>
    </location>
</feature>
<evidence type="ECO:0000313" key="14">
    <source>
        <dbReference type="Proteomes" id="UP000183975"/>
    </source>
</evidence>
<keyword evidence="14" id="KW-1185">Reference proteome</keyword>
<evidence type="ECO:0000256" key="5">
    <source>
        <dbReference type="ARBA" id="ARBA00022485"/>
    </source>
</evidence>
<dbReference type="AlphaFoldDB" id="A0A1M6LS74"/>
<dbReference type="Pfam" id="PF03313">
    <property type="entry name" value="SDH_alpha"/>
    <property type="match status" value="1"/>
</dbReference>
<accession>A0A1M6LS74</accession>
<evidence type="ECO:0000256" key="3">
    <source>
        <dbReference type="ARBA" id="ARBA00008636"/>
    </source>
</evidence>
<reference evidence="13 14" key="1">
    <citation type="submission" date="2016-11" db="EMBL/GenBank/DDBJ databases">
        <authorList>
            <person name="Jaros S."/>
            <person name="Januszkiewicz K."/>
            <person name="Wedrychowicz H."/>
        </authorList>
    </citation>
    <scope>NUCLEOTIDE SEQUENCE [LARGE SCALE GENOMIC DNA]</scope>
    <source>
        <strain evidence="13 14">DSM 14214</strain>
    </source>
</reference>
<dbReference type="RefSeq" id="WP_072848624.1">
    <property type="nucleotide sequence ID" value="NZ_FRAH01000005.1"/>
</dbReference>
<evidence type="ECO:0000256" key="10">
    <source>
        <dbReference type="ARBA" id="ARBA00049406"/>
    </source>
</evidence>
<evidence type="ECO:0000256" key="7">
    <source>
        <dbReference type="ARBA" id="ARBA00023004"/>
    </source>
</evidence>